<dbReference type="InterPro" id="IPR014746">
    <property type="entry name" value="Gln_synth/guanido_kin_cat_dom"/>
</dbReference>
<evidence type="ECO:0000256" key="1">
    <source>
        <dbReference type="ARBA" id="ARBA00001946"/>
    </source>
</evidence>
<dbReference type="Proteomes" id="UP000572377">
    <property type="component" value="Unassembled WGS sequence"/>
</dbReference>
<keyword evidence="2" id="KW-0436">Ligase</keyword>
<dbReference type="SMART" id="SM01230">
    <property type="entry name" value="Gln-synt_C"/>
    <property type="match status" value="1"/>
</dbReference>
<dbReference type="InterPro" id="IPR008146">
    <property type="entry name" value="Gln_synth_cat_dom"/>
</dbReference>
<proteinExistence type="inferred from homology"/>
<keyword evidence="7" id="KW-1185">Reference proteome</keyword>
<reference evidence="6 7" key="1">
    <citation type="submission" date="2020-05" db="EMBL/GenBank/DDBJ databases">
        <title>Gimesia benthica sp. nov., a novel planctomycete isolated from a deep-sea water sample of the Northwest Indian Ocean.</title>
        <authorList>
            <person name="Wang J."/>
            <person name="Ruan C."/>
            <person name="Song L."/>
            <person name="Zhu Y."/>
            <person name="Li A."/>
            <person name="Zheng X."/>
            <person name="Wang L."/>
            <person name="Lu Z."/>
            <person name="Huang Y."/>
            <person name="Du W."/>
            <person name="Zhou Y."/>
            <person name="Huang L."/>
            <person name="Dai X."/>
        </authorList>
    </citation>
    <scope>NUCLEOTIDE SEQUENCE [LARGE SCALE GENOMIC DNA]</scope>
    <source>
        <strain evidence="6 7">YYQ-30</strain>
    </source>
</reference>
<dbReference type="AlphaFoldDB" id="A0A849L0P1"/>
<dbReference type="GO" id="GO:0004356">
    <property type="term" value="F:glutamine synthetase activity"/>
    <property type="evidence" value="ECO:0007669"/>
    <property type="project" value="InterPro"/>
</dbReference>
<evidence type="ECO:0000256" key="2">
    <source>
        <dbReference type="ARBA" id="ARBA00022598"/>
    </source>
</evidence>
<comment type="caution">
    <text evidence="6">The sequence shown here is derived from an EMBL/GenBank/DDBJ whole genome shotgun (WGS) entry which is preliminary data.</text>
</comment>
<evidence type="ECO:0000256" key="3">
    <source>
        <dbReference type="PROSITE-ProRule" id="PRU01331"/>
    </source>
</evidence>
<dbReference type="InterPro" id="IPR036651">
    <property type="entry name" value="Gln_synt_N_sf"/>
</dbReference>
<dbReference type="PROSITE" id="PS51987">
    <property type="entry name" value="GS_CATALYTIC"/>
    <property type="match status" value="1"/>
</dbReference>
<dbReference type="SUPFAM" id="SSF54368">
    <property type="entry name" value="Glutamine synthetase, N-terminal domain"/>
    <property type="match status" value="1"/>
</dbReference>
<evidence type="ECO:0000256" key="4">
    <source>
        <dbReference type="RuleBase" id="RU000384"/>
    </source>
</evidence>
<gene>
    <name evidence="6" type="ORF">HMH01_05260</name>
</gene>
<comment type="similarity">
    <text evidence="3 4">Belongs to the glutamine synthetase family.</text>
</comment>
<evidence type="ECO:0000313" key="7">
    <source>
        <dbReference type="Proteomes" id="UP000572377"/>
    </source>
</evidence>
<dbReference type="GO" id="GO:0006598">
    <property type="term" value="P:polyamine catabolic process"/>
    <property type="evidence" value="ECO:0007669"/>
    <property type="project" value="TreeGrafter"/>
</dbReference>
<accession>A0A849L0P1</accession>
<sequence length="452" mass="48817">MKDSAQATDIDSWIAARPELKSLRVAVCDLNGCYRGKRVPVEGALKSLRDGIRMPLTLSAQDIWGRDIVDNPALEAGDGDGIARPTGRAPLDVDWLERPSALMPLWMFTEDGRPSPTDPRQVLARVVERAARAGLTAVVGTELEFHLIDASDRFPAAPISPATGRRLMADGVHAVDDLDGFDAFFDRLYAAAGRSGVPVDAAIAEGSPGQFEVTLRHQADILKAADDAQFLKRLVRGIARQHGLAATFMAKPYQDYSGNGFHVHMSLLDRDGRNMFDDGTPQGSAMLRHAVAGCLGVLEPLTLIFAPHLNSYRRLAPGSHAPSFVSWAHENRYAALRIPGGPGYSRRLEHRVSGADANPYLVLAVVLGAALDGIEAGREPPPALVGNPLESDLPQLTGSWEQAITAFRDSDAAAALLGPEMATIFGAAKAQEWERFTARMSEFELQSYLEVV</sequence>
<dbReference type="RefSeq" id="WP_171323154.1">
    <property type="nucleotide sequence ID" value="NZ_JABFBC010000001.1"/>
</dbReference>
<comment type="cofactor">
    <cofactor evidence="1">
        <name>Mg(2+)</name>
        <dbReference type="ChEBI" id="CHEBI:18420"/>
    </cofactor>
</comment>
<dbReference type="EMBL" id="JABFBC010000001">
    <property type="protein sequence ID" value="NNU79846.1"/>
    <property type="molecule type" value="Genomic_DNA"/>
</dbReference>
<evidence type="ECO:0000259" key="5">
    <source>
        <dbReference type="PROSITE" id="PS51987"/>
    </source>
</evidence>
<feature type="domain" description="GS catalytic" evidence="5">
    <location>
        <begin position="119"/>
        <end position="452"/>
    </location>
</feature>
<dbReference type="SUPFAM" id="SSF55931">
    <property type="entry name" value="Glutamine synthetase/guanido kinase"/>
    <property type="match status" value="1"/>
</dbReference>
<dbReference type="PANTHER" id="PTHR43785:SF12">
    <property type="entry name" value="TYPE-1 GLUTAMINE SYNTHETASE 2"/>
    <property type="match status" value="1"/>
</dbReference>
<evidence type="ECO:0000313" key="6">
    <source>
        <dbReference type="EMBL" id="NNU79846.1"/>
    </source>
</evidence>
<dbReference type="PANTHER" id="PTHR43785">
    <property type="entry name" value="GAMMA-GLUTAMYLPUTRESCINE SYNTHETASE"/>
    <property type="match status" value="1"/>
</dbReference>
<dbReference type="GO" id="GO:0006542">
    <property type="term" value="P:glutamine biosynthetic process"/>
    <property type="evidence" value="ECO:0007669"/>
    <property type="project" value="InterPro"/>
</dbReference>
<dbReference type="Gene3D" id="3.30.590.10">
    <property type="entry name" value="Glutamine synthetase/guanido kinase, catalytic domain"/>
    <property type="match status" value="1"/>
</dbReference>
<organism evidence="6 7">
    <name type="scientific">Halovulum dunhuangense</name>
    <dbReference type="NCBI Taxonomy" id="1505036"/>
    <lineage>
        <taxon>Bacteria</taxon>
        <taxon>Pseudomonadati</taxon>
        <taxon>Pseudomonadota</taxon>
        <taxon>Alphaproteobacteria</taxon>
        <taxon>Rhodobacterales</taxon>
        <taxon>Paracoccaceae</taxon>
        <taxon>Halovulum</taxon>
    </lineage>
</organism>
<protein>
    <submittedName>
        <fullName evidence="6">Glutamine synthetase</fullName>
    </submittedName>
</protein>
<dbReference type="Pfam" id="PF00120">
    <property type="entry name" value="Gln-synt_C"/>
    <property type="match status" value="1"/>
</dbReference>
<name>A0A849L0P1_9RHOB</name>